<dbReference type="InterPro" id="IPR027417">
    <property type="entry name" value="P-loop_NTPase"/>
</dbReference>
<dbReference type="Gene3D" id="3.40.50.300">
    <property type="entry name" value="P-loop containing nucleotide triphosphate hydrolases"/>
    <property type="match status" value="1"/>
</dbReference>
<dbReference type="InterPro" id="IPR002182">
    <property type="entry name" value="NB-ARC"/>
</dbReference>
<dbReference type="InterPro" id="IPR011990">
    <property type="entry name" value="TPR-like_helical_dom_sf"/>
</dbReference>
<dbReference type="Pfam" id="PF13424">
    <property type="entry name" value="TPR_12"/>
    <property type="match status" value="1"/>
</dbReference>
<dbReference type="Proteomes" id="UP000198362">
    <property type="component" value="Unassembled WGS sequence"/>
</dbReference>
<dbReference type="SUPFAM" id="SSF52540">
    <property type="entry name" value="P-loop containing nucleoside triphosphate hydrolases"/>
    <property type="match status" value="1"/>
</dbReference>
<evidence type="ECO:0000259" key="1">
    <source>
        <dbReference type="Pfam" id="PF00931"/>
    </source>
</evidence>
<accession>A0A239P874</accession>
<evidence type="ECO:0000313" key="2">
    <source>
        <dbReference type="EMBL" id="SNT62599.1"/>
    </source>
</evidence>
<dbReference type="Gene3D" id="1.25.40.10">
    <property type="entry name" value="Tetratricopeptide repeat domain"/>
    <property type="match status" value="4"/>
</dbReference>
<protein>
    <submittedName>
        <fullName evidence="2">Tetratricopeptide repeat-containing protein</fullName>
    </submittedName>
</protein>
<organism evidence="2 3">
    <name type="scientific">Asanoa hainanensis</name>
    <dbReference type="NCBI Taxonomy" id="560556"/>
    <lineage>
        <taxon>Bacteria</taxon>
        <taxon>Bacillati</taxon>
        <taxon>Actinomycetota</taxon>
        <taxon>Actinomycetes</taxon>
        <taxon>Micromonosporales</taxon>
        <taxon>Micromonosporaceae</taxon>
        <taxon>Asanoa</taxon>
    </lineage>
</organism>
<dbReference type="Pfam" id="PF13374">
    <property type="entry name" value="TPR_10"/>
    <property type="match status" value="6"/>
</dbReference>
<name>A0A239P874_9ACTN</name>
<keyword evidence="3" id="KW-1185">Reference proteome</keyword>
<feature type="domain" description="NB-ARC" evidence="1">
    <location>
        <begin position="147"/>
        <end position="259"/>
    </location>
</feature>
<dbReference type="InterPro" id="IPR053137">
    <property type="entry name" value="NLR-like"/>
</dbReference>
<dbReference type="RefSeq" id="WP_144022824.1">
    <property type="nucleotide sequence ID" value="NZ_FZPH01000014.1"/>
</dbReference>
<evidence type="ECO:0000313" key="3">
    <source>
        <dbReference type="Proteomes" id="UP000198362"/>
    </source>
</evidence>
<dbReference type="GO" id="GO:0043531">
    <property type="term" value="F:ADP binding"/>
    <property type="evidence" value="ECO:0007669"/>
    <property type="project" value="InterPro"/>
</dbReference>
<dbReference type="AlphaFoldDB" id="A0A239P874"/>
<dbReference type="Pfam" id="PF00931">
    <property type="entry name" value="NB-ARC"/>
    <property type="match status" value="1"/>
</dbReference>
<proteinExistence type="predicted"/>
<dbReference type="OrthoDB" id="3210382at2"/>
<dbReference type="PANTHER" id="PTHR46082">
    <property type="entry name" value="ATP/GTP-BINDING PROTEIN-RELATED"/>
    <property type="match status" value="1"/>
</dbReference>
<dbReference type="SUPFAM" id="SSF48452">
    <property type="entry name" value="TPR-like"/>
    <property type="match status" value="5"/>
</dbReference>
<gene>
    <name evidence="2" type="ORF">SAMN05421812_114126</name>
</gene>
<dbReference type="PANTHER" id="PTHR46082:SF6">
    <property type="entry name" value="AAA+ ATPASE DOMAIN-CONTAINING PROTEIN-RELATED"/>
    <property type="match status" value="1"/>
</dbReference>
<sequence>MRDQLLRLLELAGSPTKTMLKEHADRCEHSVSRAALAGVTADSDSAPRWATVEAFIDACASYASSRRRPLPLEEVDMLVWRARYDQAYPGQRNARAVGGPRQVGLVPGLADCFQPREVLEELAHATGNGGTAVLTGPAGPAASTQLLSGMGGVGKTQLAVHLAKHLYDSGQLDLLVWISATSRQAITASYAQAAVDLALRGADGTDTDTDAARFHAWLSSTDRRWLIVFDDLRAAADLKSLWPPIRPTGRAVITTQQRSSALAATGRRLVPVGVFTGAESVTYLRARLTDHPHLADDLDGLADALHHLPLALAHATAYLIDENVDCTEYQRRLTVRGLQLDELAPPVDALPDDYTRTVAATVSLSVQAADQVRPVGLATPVLRLASVCDPAGIPASMFTTTAAANWLRYAHTLSGQTANPASLDAATIRSGLRVLHRFNLITDAGPTITVHGLVQRVVRDHVIRSATTADDTVIDDPVADLAWTVADALLEAWPSVERDPVLGQAFRTTATAVYRHGGDTLLAPYTHAVLHRAHNSLGNAGDPTGAATAYERLLADQVRVLEPDDPDTLSTRNNLAHWLGAAGDAAGAAAAFEQLLADLVRVLGPDDADTLTARNNLAHWRGEAGNPAGAGAAFEQVLTDRLRVLGPDHPHTLTARNNLARWRGKAGDAAGAATALEQLLADLVRVLGPDHPHTLTARNNLAHWRGEAGDAAGAAAALAQLVADRLRVLGPDHPDILATRADLAHWRGEARDAAGAAAAVEQLVADRMRVLGPDDPDTLTARNNLAHWRGEAGDPAGAAAAFEQLVADRMRVLGPDHPDTLTARHNLAYWRGEAEDPAGAATGREQLLTDQAQVFGPDQADHLAARNNLATRANFASWRGEAGDPAGAAAALEQLVADQVRVLGPDHADTLTARNNLAHWRGEAGDAAGAATEFEHVLADLVRVLGPNHPHTLGTRANLARWRSEAGDAAGAAAALEQLVAGQARVLGPDHPDTLATRGELATFRGKAGDAAGAAAAVEQLAADRLRALGPHHPDTFTARNDLAYWRGEAGDAAGAATALEQLLTDQVQALGRDHPDTLATRGELATWRGEAGDAAGAANGFEQLLTDQVRALGRDHPDTLATRADLAYWRGKLRTPPSRSPRSSS</sequence>
<reference evidence="2 3" key="1">
    <citation type="submission" date="2017-06" db="EMBL/GenBank/DDBJ databases">
        <authorList>
            <person name="Kim H.J."/>
            <person name="Triplett B.A."/>
        </authorList>
    </citation>
    <scope>NUCLEOTIDE SEQUENCE [LARGE SCALE GENOMIC DNA]</scope>
    <source>
        <strain evidence="2 3">CGMCC 4.5593</strain>
    </source>
</reference>
<dbReference type="EMBL" id="FZPH01000014">
    <property type="protein sequence ID" value="SNT62599.1"/>
    <property type="molecule type" value="Genomic_DNA"/>
</dbReference>